<dbReference type="EMBL" id="ML208408">
    <property type="protein sequence ID" value="TFK66328.1"/>
    <property type="molecule type" value="Genomic_DNA"/>
</dbReference>
<dbReference type="Proteomes" id="UP000308600">
    <property type="component" value="Unassembled WGS sequence"/>
</dbReference>
<evidence type="ECO:0000313" key="1">
    <source>
        <dbReference type="EMBL" id="TFK66328.1"/>
    </source>
</evidence>
<organism evidence="1 2">
    <name type="scientific">Pluteus cervinus</name>
    <dbReference type="NCBI Taxonomy" id="181527"/>
    <lineage>
        <taxon>Eukaryota</taxon>
        <taxon>Fungi</taxon>
        <taxon>Dikarya</taxon>
        <taxon>Basidiomycota</taxon>
        <taxon>Agaricomycotina</taxon>
        <taxon>Agaricomycetes</taxon>
        <taxon>Agaricomycetidae</taxon>
        <taxon>Agaricales</taxon>
        <taxon>Pluteineae</taxon>
        <taxon>Pluteaceae</taxon>
        <taxon>Pluteus</taxon>
    </lineage>
</organism>
<protein>
    <submittedName>
        <fullName evidence="1">Uncharacterized protein</fullName>
    </submittedName>
</protein>
<evidence type="ECO:0000313" key="2">
    <source>
        <dbReference type="Proteomes" id="UP000308600"/>
    </source>
</evidence>
<keyword evidence="2" id="KW-1185">Reference proteome</keyword>
<sequence length="343" mass="36478">MQLGRRSRQQTTNMPWSLCGTSTAFVAILHFAETTGRPSSLWGIGGSGIGCGNQEQRSNQRIRARSVGARTRTTTRVTANPQKRRRKQQLRLPTSLAFLLSIHCNVSTIFLLFFSFTYNVHPRAISTPILAPIQTATSSQNPSDAGYPRPRPANASRQVATPSSSSSTTTPTTASTTPSGSTPPSTTPAHANNEDQGTEKQALTESTAGPGTIDDGDEGNQSRPAPELTPPEPTTSEIRAEVAPASPQLSTALQTGDDAPQNEPQRQITMATDFFANIPSPQPSPQTTTSTSAPKTSTNAAAQPAIPSRAKSPVPAKKKLLVKDYKYVPHSLDVLIFILPAGV</sequence>
<name>A0ACD3AKV6_9AGAR</name>
<proteinExistence type="predicted"/>
<reference evidence="1 2" key="1">
    <citation type="journal article" date="2019" name="Nat. Ecol. Evol.">
        <title>Megaphylogeny resolves global patterns of mushroom evolution.</title>
        <authorList>
            <person name="Varga T."/>
            <person name="Krizsan K."/>
            <person name="Foldi C."/>
            <person name="Dima B."/>
            <person name="Sanchez-Garcia M."/>
            <person name="Sanchez-Ramirez S."/>
            <person name="Szollosi G.J."/>
            <person name="Szarkandi J.G."/>
            <person name="Papp V."/>
            <person name="Albert L."/>
            <person name="Andreopoulos W."/>
            <person name="Angelini C."/>
            <person name="Antonin V."/>
            <person name="Barry K.W."/>
            <person name="Bougher N.L."/>
            <person name="Buchanan P."/>
            <person name="Buyck B."/>
            <person name="Bense V."/>
            <person name="Catcheside P."/>
            <person name="Chovatia M."/>
            <person name="Cooper J."/>
            <person name="Damon W."/>
            <person name="Desjardin D."/>
            <person name="Finy P."/>
            <person name="Geml J."/>
            <person name="Haridas S."/>
            <person name="Hughes K."/>
            <person name="Justo A."/>
            <person name="Karasinski D."/>
            <person name="Kautmanova I."/>
            <person name="Kiss B."/>
            <person name="Kocsube S."/>
            <person name="Kotiranta H."/>
            <person name="LaButti K.M."/>
            <person name="Lechner B.E."/>
            <person name="Liimatainen K."/>
            <person name="Lipzen A."/>
            <person name="Lukacs Z."/>
            <person name="Mihaltcheva S."/>
            <person name="Morgado L.N."/>
            <person name="Niskanen T."/>
            <person name="Noordeloos M.E."/>
            <person name="Ohm R.A."/>
            <person name="Ortiz-Santana B."/>
            <person name="Ovrebo C."/>
            <person name="Racz N."/>
            <person name="Riley R."/>
            <person name="Savchenko A."/>
            <person name="Shiryaev A."/>
            <person name="Soop K."/>
            <person name="Spirin V."/>
            <person name="Szebenyi C."/>
            <person name="Tomsovsky M."/>
            <person name="Tulloss R.E."/>
            <person name="Uehling J."/>
            <person name="Grigoriev I.V."/>
            <person name="Vagvolgyi C."/>
            <person name="Papp T."/>
            <person name="Martin F.M."/>
            <person name="Miettinen O."/>
            <person name="Hibbett D.S."/>
            <person name="Nagy L.G."/>
        </authorList>
    </citation>
    <scope>NUCLEOTIDE SEQUENCE [LARGE SCALE GENOMIC DNA]</scope>
    <source>
        <strain evidence="1 2">NL-1719</strain>
    </source>
</reference>
<accession>A0ACD3AKV6</accession>
<gene>
    <name evidence="1" type="ORF">BDN72DRAFT_153343</name>
</gene>